<dbReference type="EC" id="1.1.1.122" evidence="2"/>
<dbReference type="InterPro" id="IPR020471">
    <property type="entry name" value="AKR"/>
</dbReference>
<dbReference type="FunFam" id="3.20.20.100:FF:000011">
    <property type="entry name" value="Aldo/keto reductase"/>
    <property type="match status" value="1"/>
</dbReference>
<comment type="caution">
    <text evidence="2">The sequence shown here is derived from an EMBL/GenBank/DDBJ whole genome shotgun (WGS) entry which is preliminary data.</text>
</comment>
<dbReference type="Gene3D" id="3.20.20.100">
    <property type="entry name" value="NADP-dependent oxidoreductase domain"/>
    <property type="match status" value="1"/>
</dbReference>
<dbReference type="AlphaFoldDB" id="A0A1J5TMN4"/>
<dbReference type="GO" id="GO:0047834">
    <property type="term" value="F:D-threo-aldose 1-dehydrogenase activity"/>
    <property type="evidence" value="ECO:0007669"/>
    <property type="project" value="UniProtKB-EC"/>
</dbReference>
<gene>
    <name evidence="2" type="primary">fdh_1</name>
    <name evidence="2" type="ORF">GALL_40820</name>
</gene>
<name>A0A1J5TMN4_9ZZZZ</name>
<evidence type="ECO:0000313" key="2">
    <source>
        <dbReference type="EMBL" id="OIR14964.1"/>
    </source>
</evidence>
<protein>
    <submittedName>
        <fullName evidence="2">D-threo-aldose 1-dehydrogenase</fullName>
        <ecNumber evidence="2">1.1.1.122</ecNumber>
    </submittedName>
</protein>
<dbReference type="InterPro" id="IPR044479">
    <property type="entry name" value="LGALDH-like"/>
</dbReference>
<dbReference type="PANTHER" id="PTHR42686">
    <property type="entry name" value="GH17980P-RELATED"/>
    <property type="match status" value="1"/>
</dbReference>
<reference evidence="2" key="1">
    <citation type="submission" date="2016-10" db="EMBL/GenBank/DDBJ databases">
        <title>Sequence of Gallionella enrichment culture.</title>
        <authorList>
            <person name="Poehlein A."/>
            <person name="Muehling M."/>
            <person name="Daniel R."/>
        </authorList>
    </citation>
    <scope>NUCLEOTIDE SEQUENCE</scope>
</reference>
<keyword evidence="2" id="KW-0560">Oxidoreductase</keyword>
<dbReference type="GO" id="GO:0005829">
    <property type="term" value="C:cytosol"/>
    <property type="evidence" value="ECO:0007669"/>
    <property type="project" value="TreeGrafter"/>
</dbReference>
<feature type="domain" description="NADP-dependent oxidoreductase" evidence="1">
    <location>
        <begin position="16"/>
        <end position="291"/>
    </location>
</feature>
<dbReference type="Pfam" id="PF00248">
    <property type="entry name" value="Aldo_ket_red"/>
    <property type="match status" value="1"/>
</dbReference>
<dbReference type="GO" id="GO:0010349">
    <property type="term" value="F:L-galactose dehydrogenase activity"/>
    <property type="evidence" value="ECO:0007669"/>
    <property type="project" value="InterPro"/>
</dbReference>
<sequence>MHYRKLGRTGLTVSQLGFGASSLGGVFRSIDEGEAIRTVHVALDLGINFIDVSPYYGATKAETVLGKALAGIPRDRYILATKVGQYGEGEFDFSAARVRQSLNESCRRLGVDYIDLLQCHDIEFADINQIVDETLPELARLKSEGRIGHIGITGLPLKIFPAIIDRCPPGLVETILSFCHYELNDDSLASLIPYFQNRDVGVINASPTGMGLLTERGVPSWHPAPAPLVACAREAVDYCRRVGADIVKLAVQFSIGHPGIATTLVGSANPENMRRNVRYAMDPVDYDLMAEVLRILKPVHNHNFTRGRPENRDPVLA</sequence>
<dbReference type="CDD" id="cd19163">
    <property type="entry name" value="AKR_galDH"/>
    <property type="match status" value="1"/>
</dbReference>
<dbReference type="SUPFAM" id="SSF51430">
    <property type="entry name" value="NAD(P)-linked oxidoreductase"/>
    <property type="match status" value="1"/>
</dbReference>
<accession>A0A1J5TMN4</accession>
<dbReference type="PANTHER" id="PTHR42686:SF1">
    <property type="entry name" value="GH17980P-RELATED"/>
    <property type="match status" value="1"/>
</dbReference>
<dbReference type="EMBL" id="MLJW01000010">
    <property type="protein sequence ID" value="OIR14964.1"/>
    <property type="molecule type" value="Genomic_DNA"/>
</dbReference>
<organism evidence="2">
    <name type="scientific">mine drainage metagenome</name>
    <dbReference type="NCBI Taxonomy" id="410659"/>
    <lineage>
        <taxon>unclassified sequences</taxon>
        <taxon>metagenomes</taxon>
        <taxon>ecological metagenomes</taxon>
    </lineage>
</organism>
<dbReference type="InterPro" id="IPR023210">
    <property type="entry name" value="NADP_OxRdtase_dom"/>
</dbReference>
<proteinExistence type="predicted"/>
<dbReference type="InterPro" id="IPR036812">
    <property type="entry name" value="NAD(P)_OxRdtase_dom_sf"/>
</dbReference>
<evidence type="ECO:0000259" key="1">
    <source>
        <dbReference type="Pfam" id="PF00248"/>
    </source>
</evidence>